<evidence type="ECO:0000313" key="3">
    <source>
        <dbReference type="Proteomes" id="UP001445076"/>
    </source>
</evidence>
<organism evidence="2 3">
    <name type="scientific">Cherax quadricarinatus</name>
    <name type="common">Australian red claw crayfish</name>
    <dbReference type="NCBI Taxonomy" id="27406"/>
    <lineage>
        <taxon>Eukaryota</taxon>
        <taxon>Metazoa</taxon>
        <taxon>Ecdysozoa</taxon>
        <taxon>Arthropoda</taxon>
        <taxon>Crustacea</taxon>
        <taxon>Multicrustacea</taxon>
        <taxon>Malacostraca</taxon>
        <taxon>Eumalacostraca</taxon>
        <taxon>Eucarida</taxon>
        <taxon>Decapoda</taxon>
        <taxon>Pleocyemata</taxon>
        <taxon>Astacidea</taxon>
        <taxon>Parastacoidea</taxon>
        <taxon>Parastacidae</taxon>
        <taxon>Cherax</taxon>
    </lineage>
</organism>
<keyword evidence="1" id="KW-1133">Transmembrane helix</keyword>
<reference evidence="2 3" key="1">
    <citation type="journal article" date="2024" name="BMC Genomics">
        <title>Genome assembly of redclaw crayfish (Cherax quadricarinatus) provides insights into its immune adaptation and hypoxia tolerance.</title>
        <authorList>
            <person name="Liu Z."/>
            <person name="Zheng J."/>
            <person name="Li H."/>
            <person name="Fang K."/>
            <person name="Wang S."/>
            <person name="He J."/>
            <person name="Zhou D."/>
            <person name="Weng S."/>
            <person name="Chi M."/>
            <person name="Gu Z."/>
            <person name="He J."/>
            <person name="Li F."/>
            <person name="Wang M."/>
        </authorList>
    </citation>
    <scope>NUCLEOTIDE SEQUENCE [LARGE SCALE GENOMIC DNA]</scope>
    <source>
        <strain evidence="2">ZL_2023a</strain>
    </source>
</reference>
<dbReference type="EMBL" id="JARKIK010000065">
    <property type="protein sequence ID" value="KAK8730314.1"/>
    <property type="molecule type" value="Genomic_DNA"/>
</dbReference>
<name>A0AAW0WQT9_CHEQU</name>
<gene>
    <name evidence="2" type="ORF">OTU49_008213</name>
</gene>
<evidence type="ECO:0000256" key="1">
    <source>
        <dbReference type="SAM" id="Phobius"/>
    </source>
</evidence>
<keyword evidence="3" id="KW-1185">Reference proteome</keyword>
<proteinExistence type="predicted"/>
<dbReference type="AlphaFoldDB" id="A0AAW0WQT9"/>
<protein>
    <submittedName>
        <fullName evidence="2">Uncharacterized protein</fullName>
    </submittedName>
</protein>
<keyword evidence="1" id="KW-0812">Transmembrane</keyword>
<accession>A0AAW0WQT9</accession>
<dbReference type="Proteomes" id="UP001445076">
    <property type="component" value="Unassembled WGS sequence"/>
</dbReference>
<comment type="caution">
    <text evidence="2">The sequence shown here is derived from an EMBL/GenBank/DDBJ whole genome shotgun (WGS) entry which is preliminary data.</text>
</comment>
<feature type="transmembrane region" description="Helical" evidence="1">
    <location>
        <begin position="88"/>
        <end position="109"/>
    </location>
</feature>
<keyword evidence="1" id="KW-0472">Membrane</keyword>
<feature type="transmembrane region" description="Helical" evidence="1">
    <location>
        <begin position="9"/>
        <end position="31"/>
    </location>
</feature>
<sequence length="291" mass="32935">MTWSGKRWFVWLAEVILLVLLAVDFACLIYAKIDLDLPLEGSEQDSLVFKIKSRLFKFNQASETFNPMHKTVLGKELSEDEASAVDSSMISCGIMLAFLLFMWALSYWVPKFSISVLLPWYLYAVSYGDDTVQKAVILLQNMQLRLPLLAVTGIESHDFDLSNDPLYWWWEVKVTVLYVLSLISINNFLYRSSVNNTNQQDVESGASQAEHDDDPSTAPPVGIRAHLFQAMIVRYTSAHPSQVNGNQQQIPTIQQGTHSRIYGFFTQIIRQYMPASGNTRGPPAVNNMQVV</sequence>
<evidence type="ECO:0000313" key="2">
    <source>
        <dbReference type="EMBL" id="KAK8730314.1"/>
    </source>
</evidence>